<dbReference type="Pfam" id="PF04195">
    <property type="entry name" value="Transposase_28"/>
    <property type="match status" value="1"/>
</dbReference>
<feature type="region of interest" description="Disordered" evidence="1">
    <location>
        <begin position="487"/>
        <end position="566"/>
    </location>
</feature>
<feature type="compositionally biased region" description="Low complexity" evidence="1">
    <location>
        <begin position="542"/>
        <end position="555"/>
    </location>
</feature>
<dbReference type="SUPFAM" id="SSF50978">
    <property type="entry name" value="WD40 repeat-like"/>
    <property type="match status" value="1"/>
</dbReference>
<feature type="compositionally biased region" description="Low complexity" evidence="1">
    <location>
        <begin position="881"/>
        <end position="890"/>
    </location>
</feature>
<keyword evidence="4" id="KW-1185">Reference proteome</keyword>
<dbReference type="InterPro" id="IPR015943">
    <property type="entry name" value="WD40/YVTN_repeat-like_dom_sf"/>
</dbReference>
<dbReference type="PANTHER" id="PTHR47467:SF1">
    <property type="entry name" value="WD40 REPEAT-CONTAINING PROTEIN"/>
    <property type="match status" value="1"/>
</dbReference>
<feature type="region of interest" description="Disordered" evidence="1">
    <location>
        <begin position="1005"/>
        <end position="1027"/>
    </location>
</feature>
<dbReference type="Gene3D" id="2.130.10.10">
    <property type="entry name" value="YVTN repeat-like/Quinoprotein amine dehydrogenase"/>
    <property type="match status" value="1"/>
</dbReference>
<dbReference type="OrthoDB" id="1879717at2759"/>
<dbReference type="EMBL" id="JAAIUW010000008">
    <property type="protein sequence ID" value="KAF7821961.1"/>
    <property type="molecule type" value="Genomic_DNA"/>
</dbReference>
<feature type="region of interest" description="Disordered" evidence="1">
    <location>
        <begin position="584"/>
        <end position="607"/>
    </location>
</feature>
<feature type="region of interest" description="Disordered" evidence="1">
    <location>
        <begin position="881"/>
        <end position="951"/>
    </location>
</feature>
<organism evidence="3 4">
    <name type="scientific">Senna tora</name>
    <dbReference type="NCBI Taxonomy" id="362788"/>
    <lineage>
        <taxon>Eukaryota</taxon>
        <taxon>Viridiplantae</taxon>
        <taxon>Streptophyta</taxon>
        <taxon>Embryophyta</taxon>
        <taxon>Tracheophyta</taxon>
        <taxon>Spermatophyta</taxon>
        <taxon>Magnoliopsida</taxon>
        <taxon>eudicotyledons</taxon>
        <taxon>Gunneridae</taxon>
        <taxon>Pentapetalae</taxon>
        <taxon>rosids</taxon>
        <taxon>fabids</taxon>
        <taxon>Fabales</taxon>
        <taxon>Fabaceae</taxon>
        <taxon>Caesalpinioideae</taxon>
        <taxon>Cassia clade</taxon>
        <taxon>Senna</taxon>
    </lineage>
</organism>
<comment type="caution">
    <text evidence="3">The sequence shown here is derived from an EMBL/GenBank/DDBJ whole genome shotgun (WGS) entry which is preliminary data.</text>
</comment>
<dbReference type="Proteomes" id="UP000634136">
    <property type="component" value="Unassembled WGS sequence"/>
</dbReference>
<dbReference type="PANTHER" id="PTHR47467">
    <property type="entry name" value="OS01G0867200 PROTEIN"/>
    <property type="match status" value="1"/>
</dbReference>
<feature type="compositionally biased region" description="Basic and acidic residues" evidence="1">
    <location>
        <begin position="556"/>
        <end position="566"/>
    </location>
</feature>
<feature type="compositionally biased region" description="Basic and acidic residues" evidence="1">
    <location>
        <begin position="513"/>
        <end position="526"/>
    </location>
</feature>
<dbReference type="InterPro" id="IPR007321">
    <property type="entry name" value="Transposase_28"/>
</dbReference>
<feature type="domain" description="Transposase (putative) gypsy type" evidence="2">
    <location>
        <begin position="344"/>
        <end position="405"/>
    </location>
</feature>
<evidence type="ECO:0000313" key="4">
    <source>
        <dbReference type="Proteomes" id="UP000634136"/>
    </source>
</evidence>
<feature type="region of interest" description="Disordered" evidence="1">
    <location>
        <begin position="969"/>
        <end position="993"/>
    </location>
</feature>
<protein>
    <recommendedName>
        <fullName evidence="2">Transposase (putative) gypsy type domain-containing protein</fullName>
    </recommendedName>
</protein>
<accession>A0A834WJU0</accession>
<reference evidence="3" key="1">
    <citation type="submission" date="2020-09" db="EMBL/GenBank/DDBJ databases">
        <title>Genome-Enabled Discovery of Anthraquinone Biosynthesis in Senna tora.</title>
        <authorList>
            <person name="Kang S.-H."/>
            <person name="Pandey R.P."/>
            <person name="Lee C.-M."/>
            <person name="Sim J.-S."/>
            <person name="Jeong J.-T."/>
            <person name="Choi B.-S."/>
            <person name="Jung M."/>
            <person name="Ginzburg D."/>
            <person name="Zhao K."/>
            <person name="Won S.Y."/>
            <person name="Oh T.-J."/>
            <person name="Yu Y."/>
            <person name="Kim N.-H."/>
            <person name="Lee O.R."/>
            <person name="Lee T.-H."/>
            <person name="Bashyal P."/>
            <person name="Kim T.-S."/>
            <person name="Lee W.-H."/>
            <person name="Kawkins C."/>
            <person name="Kim C.-K."/>
            <person name="Kim J.S."/>
            <person name="Ahn B.O."/>
            <person name="Rhee S.Y."/>
            <person name="Sohng J.K."/>
        </authorList>
    </citation>
    <scope>NUCLEOTIDE SEQUENCE</scope>
    <source>
        <tissue evidence="3">Leaf</tissue>
    </source>
</reference>
<feature type="compositionally biased region" description="Basic and acidic residues" evidence="1">
    <location>
        <begin position="589"/>
        <end position="600"/>
    </location>
</feature>
<gene>
    <name evidence="3" type="ORF">G2W53_027416</name>
</gene>
<dbReference type="AlphaFoldDB" id="A0A834WJU0"/>
<feature type="region of interest" description="Disordered" evidence="1">
    <location>
        <begin position="217"/>
        <end position="261"/>
    </location>
</feature>
<dbReference type="InterPro" id="IPR036322">
    <property type="entry name" value="WD40_repeat_dom_sf"/>
</dbReference>
<evidence type="ECO:0000256" key="1">
    <source>
        <dbReference type="SAM" id="MobiDB-lite"/>
    </source>
</evidence>
<name>A0A834WJU0_9FABA</name>
<proteinExistence type="predicted"/>
<evidence type="ECO:0000259" key="2">
    <source>
        <dbReference type="Pfam" id="PF04195"/>
    </source>
</evidence>
<sequence>MCLCKSSDVDKLTYSVLPHDYGIGEGSWSGLCFSPNQLSMAAVARSYCKTIDIYDQDIHIRTLRTLWYPSSLVFLPNVVNGDRSSVIGVTEGCQLSIWDLRMKENGGCLHRICGSPGDIFYSVCSSSTGNIALGGADRSLTIYDPRRWSALSRWMHCSKYEVSFGDALFLGQTSSSDTVSIEDFRILYKSLGPYHRPFGESYLAHVVGGSEAMGESPVAVATEASDNSEEVSPALGQGQLNSEGGFPGVASRSSGGSEVAPDEHAGLDVVVVETRSTLTSINDLRNIWELFFASFEHEISSALRARNPDDSFFGYSFDFDIVPVRPDECVLDGPPDSFTFYLYPMLEGGVMFPFTDFEIGVLHLLGCAPSMLTPNSWLLLSGFQSLCYGLGVEPTIEAFFYYFQAPKQGLANWFYLQTRGHGKNRKRLIEPLSDAPKKWKRDFFFVIPQRGRIPSWWFESEGEALFPPKWIENSSSKQNIARILASAKREEAKRGRASSNVPSEGVPPVPQDRSSHRQVLFEDVSKKVLSPQKGDGSVIHVSSGRSTTSRSTGSRRTSDRSSKGKEVVVYKDLKSQGPLRPRKLVINEGGEKKRDREKSPEICSPASKKSKTSYLSKIAFVDLTQTLPSPPAVVSLGAEKEIPLLSYDPAVDVRVGERPLAPTYPELYDFLICTSDRSLYRNEYDAASLIRNRISCSDDRSVFEKLVREHGPWALRDLLGKEMVRMCSTYAAFVDIEEKMVGWYKDRLHEVFDVHGECLNLTQRLGDCEKAIDALTYERDKLKLEKETAVAVSFGKGEFSTATAELAGEAFKGDSSSRGMVPATDGSFAPSSKICARLLLASSSKPDILDQYNSILATTVSFSSFNLSRSEKLCANGLCTSQPSSPLSPQKQRKWSTSLPSLFPANRTRPKGYAHARVSQRWNDHRNKTSCYESVKQRRTRSDKEIGRSYKSGNRQVQDRLGPTIVLQHEHQRQARKTAMESPPHQEEPQWEDSAAFASNKLKQSWKERSCGTGGTPSEGTLEEARPRLASSRLAEARIQAIFCLLEPDIKSKKQTNKITGLAFSTVDPNYIYVQGVDYEVILSTVSDGKLYLMGVIRAYFL</sequence>
<evidence type="ECO:0000313" key="3">
    <source>
        <dbReference type="EMBL" id="KAF7821961.1"/>
    </source>
</evidence>